<feature type="transmembrane region" description="Helical" evidence="1">
    <location>
        <begin position="215"/>
        <end position="235"/>
    </location>
</feature>
<dbReference type="EMBL" id="JBAFSM010000042">
    <property type="protein sequence ID" value="MEG3439166.1"/>
    <property type="molecule type" value="Genomic_DNA"/>
</dbReference>
<feature type="transmembrane region" description="Helical" evidence="1">
    <location>
        <begin position="292"/>
        <end position="313"/>
    </location>
</feature>
<name>A0AAW9QVS6_9CHRO</name>
<dbReference type="Proteomes" id="UP001328733">
    <property type="component" value="Unassembled WGS sequence"/>
</dbReference>
<accession>A0AAW9QVS6</accession>
<dbReference type="RefSeq" id="WP_332866649.1">
    <property type="nucleotide sequence ID" value="NZ_JBAFSM010000042.1"/>
</dbReference>
<feature type="transmembrane region" description="Helical" evidence="1">
    <location>
        <begin position="191"/>
        <end position="210"/>
    </location>
</feature>
<evidence type="ECO:0000313" key="2">
    <source>
        <dbReference type="EMBL" id="MEG3439166.1"/>
    </source>
</evidence>
<gene>
    <name evidence="2" type="ORF">V0288_18715</name>
</gene>
<sequence>MPASRRMGFIVISRSLALLNLCGSNSSPNFSNSLLYFGQLILMKEFHISKTISDCLIINEKCLVLVFELIKQNYEEITIKAECSNGLTIETDDINDIINHDNTNQYKIIIIIIQALKKEKSPIKTTENLKITIGSEQTSLLFLDFNQKTASLDLESISEKNILYISRKLEEYLLDCRPWYNYLAKTNFSNFISYIFPVFIFFITVVVLFFKNSYIYNILFNILLANIVTLLGINFLNFINFIFYGLIICICPPFSILKKSRKFNHYLFPKIYFLIGNQKEQYKKIEARRNQFLQILAISIVLSFILGLLVNYISAKWF</sequence>
<keyword evidence="3" id="KW-1185">Reference proteome</keyword>
<proteinExistence type="predicted"/>
<comment type="caution">
    <text evidence="2">The sequence shown here is derived from an EMBL/GenBank/DDBJ whole genome shotgun (WGS) entry which is preliminary data.</text>
</comment>
<organism evidence="2 3">
    <name type="scientific">Pannus brasiliensis CCIBt3594</name>
    <dbReference type="NCBI Taxonomy" id="1427578"/>
    <lineage>
        <taxon>Bacteria</taxon>
        <taxon>Bacillati</taxon>
        <taxon>Cyanobacteriota</taxon>
        <taxon>Cyanophyceae</taxon>
        <taxon>Oscillatoriophycideae</taxon>
        <taxon>Chroococcales</taxon>
        <taxon>Microcystaceae</taxon>
        <taxon>Pannus</taxon>
    </lineage>
</organism>
<protein>
    <submittedName>
        <fullName evidence="2">Uncharacterized protein</fullName>
    </submittedName>
</protein>
<evidence type="ECO:0000256" key="1">
    <source>
        <dbReference type="SAM" id="Phobius"/>
    </source>
</evidence>
<feature type="transmembrane region" description="Helical" evidence="1">
    <location>
        <begin position="241"/>
        <end position="257"/>
    </location>
</feature>
<evidence type="ECO:0000313" key="3">
    <source>
        <dbReference type="Proteomes" id="UP001328733"/>
    </source>
</evidence>
<reference evidence="2 3" key="1">
    <citation type="submission" date="2024-01" db="EMBL/GenBank/DDBJ databases">
        <title>Genomic insights into the taxonomy and metabolism of the cyanobacterium Pannus brasiliensis CCIBt3594.</title>
        <authorList>
            <person name="Machado M."/>
            <person name="Botero N.B."/>
            <person name="Andreote A.P.D."/>
            <person name="Feitosa A.M.T."/>
            <person name="Popin R."/>
            <person name="Sivonen K."/>
            <person name="Fiore M.F."/>
        </authorList>
    </citation>
    <scope>NUCLEOTIDE SEQUENCE [LARGE SCALE GENOMIC DNA]</scope>
    <source>
        <strain evidence="2 3">CCIBt3594</strain>
    </source>
</reference>
<keyword evidence="1" id="KW-0472">Membrane</keyword>
<dbReference type="AlphaFoldDB" id="A0AAW9QVS6"/>
<keyword evidence="1" id="KW-1133">Transmembrane helix</keyword>
<keyword evidence="1" id="KW-0812">Transmembrane</keyword>